<dbReference type="EMBL" id="CP036313">
    <property type="protein sequence ID" value="QBH14636.1"/>
    <property type="molecule type" value="Genomic_DNA"/>
</dbReference>
<proteinExistence type="predicted"/>
<dbReference type="Gene3D" id="3.20.20.140">
    <property type="entry name" value="Metal-dependent hydrolases"/>
    <property type="match status" value="1"/>
</dbReference>
<dbReference type="SMART" id="SM00481">
    <property type="entry name" value="POLIIIAc"/>
    <property type="match status" value="1"/>
</dbReference>
<dbReference type="PANTHER" id="PTHR42924">
    <property type="entry name" value="EXONUCLEASE"/>
    <property type="match status" value="1"/>
</dbReference>
<dbReference type="Proteomes" id="UP000293902">
    <property type="component" value="Chromosome"/>
</dbReference>
<reference evidence="2 5" key="2">
    <citation type="submission" date="2019-02" db="EMBL/GenBank/DDBJ databases">
        <title>Complete genome sequence of Desulfobacter hydrogenophilus AcRS1.</title>
        <authorList>
            <person name="Marietou A."/>
            <person name="Lund M.B."/>
            <person name="Marshall I.P.G."/>
            <person name="Schreiber L."/>
            <person name="Jorgensen B."/>
        </authorList>
    </citation>
    <scope>NUCLEOTIDE SEQUENCE [LARGE SCALE GENOMIC DNA]</scope>
    <source>
        <strain evidence="2 5">AcRS1</strain>
    </source>
</reference>
<dbReference type="GO" id="GO:0004534">
    <property type="term" value="F:5'-3' RNA exonuclease activity"/>
    <property type="evidence" value="ECO:0007669"/>
    <property type="project" value="TreeGrafter"/>
</dbReference>
<dbReference type="Proteomes" id="UP000248798">
    <property type="component" value="Unassembled WGS sequence"/>
</dbReference>
<accession>A0A328FC59</accession>
<dbReference type="EMBL" id="QLNI01000034">
    <property type="protein sequence ID" value="RAM01002.1"/>
    <property type="molecule type" value="Genomic_DNA"/>
</dbReference>
<feature type="domain" description="Polymerase/histidinol phosphatase N-terminal" evidence="1">
    <location>
        <begin position="6"/>
        <end position="71"/>
    </location>
</feature>
<dbReference type="CDD" id="cd07438">
    <property type="entry name" value="PHP_HisPPase_AMP"/>
    <property type="match status" value="1"/>
</dbReference>
<reference evidence="3 4" key="1">
    <citation type="submission" date="2018-06" db="EMBL/GenBank/DDBJ databases">
        <title>Complete Genome Sequence of Desulfobacter hydrogenophilus (DSM3380).</title>
        <authorList>
            <person name="Marietou A."/>
            <person name="Schreiber L."/>
            <person name="Marshall I."/>
            <person name="Jorgensen B."/>
        </authorList>
    </citation>
    <scope>NUCLEOTIDE SEQUENCE [LARGE SCALE GENOMIC DNA]</scope>
    <source>
        <strain evidence="3 4">DSM 3380</strain>
    </source>
</reference>
<dbReference type="PANTHER" id="PTHR42924:SF3">
    <property type="entry name" value="POLYMERASE_HISTIDINOL PHOSPHATASE N-TERMINAL DOMAIN-CONTAINING PROTEIN"/>
    <property type="match status" value="1"/>
</dbReference>
<dbReference type="Pfam" id="PF02811">
    <property type="entry name" value="PHP"/>
    <property type="match status" value="1"/>
</dbReference>
<evidence type="ECO:0000259" key="1">
    <source>
        <dbReference type="SMART" id="SM00481"/>
    </source>
</evidence>
<dbReference type="InterPro" id="IPR016195">
    <property type="entry name" value="Pol/histidinol_Pase-like"/>
</dbReference>
<dbReference type="GO" id="GO:0035312">
    <property type="term" value="F:5'-3' DNA exonuclease activity"/>
    <property type="evidence" value="ECO:0007669"/>
    <property type="project" value="TreeGrafter"/>
</dbReference>
<organism evidence="3 4">
    <name type="scientific">Desulfobacter hydrogenophilus</name>
    <dbReference type="NCBI Taxonomy" id="2291"/>
    <lineage>
        <taxon>Bacteria</taxon>
        <taxon>Pseudomonadati</taxon>
        <taxon>Thermodesulfobacteriota</taxon>
        <taxon>Desulfobacteria</taxon>
        <taxon>Desulfobacterales</taxon>
        <taxon>Desulfobacteraceae</taxon>
        <taxon>Desulfobacter</taxon>
    </lineage>
</organism>
<dbReference type="AlphaFoldDB" id="A0A328FC59"/>
<dbReference type="InterPro" id="IPR003141">
    <property type="entry name" value="Pol/His_phosphatase_N"/>
</dbReference>
<dbReference type="InterPro" id="IPR004013">
    <property type="entry name" value="PHP_dom"/>
</dbReference>
<dbReference type="InterPro" id="IPR052018">
    <property type="entry name" value="PHP_domain"/>
</dbReference>
<evidence type="ECO:0000313" key="5">
    <source>
        <dbReference type="Proteomes" id="UP000293902"/>
    </source>
</evidence>
<protein>
    <submittedName>
        <fullName evidence="3">PHP domain-containing protein</fullName>
    </submittedName>
</protein>
<evidence type="ECO:0000313" key="2">
    <source>
        <dbReference type="EMBL" id="QBH14636.1"/>
    </source>
</evidence>
<sequence>MTDIFADLHNHTTASDGDFSPGDLVVRAAGLGIKVLGVTDHDTLDGLKPALDAGKKEGIEVFPGVEISVRFKREFFTGTLHVLTYFSSALLKKSEFVTRFKRLLSQGRGQGLVRARIEKINEIFGPDGKSPLLSRDLAFEDIAAYSDNASRRHFAMALEEKLGISDKKTITRIIGNDSPAYLPSGVELDQVKGFLKTEPVVAVLAHPAAGSFPGEGHYKEVLPPLETVSRLLPEMLDAGVKGLEVYYPGHAPEHMTLLLDWAHKYDLLITGGSDCHDNTNRPLGAAGAGEQEFMRLKQEVLCAEKKSR</sequence>
<gene>
    <name evidence="3" type="ORF">DO021_16120</name>
    <name evidence="2" type="ORF">EYB58_17920</name>
</gene>
<name>A0A328FC59_9BACT</name>
<evidence type="ECO:0000313" key="4">
    <source>
        <dbReference type="Proteomes" id="UP000248798"/>
    </source>
</evidence>
<dbReference type="OrthoDB" id="9804333at2"/>
<dbReference type="RefSeq" id="WP_111958530.1">
    <property type="nucleotide sequence ID" value="NZ_CP036313.1"/>
</dbReference>
<dbReference type="SUPFAM" id="SSF89550">
    <property type="entry name" value="PHP domain-like"/>
    <property type="match status" value="1"/>
</dbReference>
<evidence type="ECO:0000313" key="3">
    <source>
        <dbReference type="EMBL" id="RAM01002.1"/>
    </source>
</evidence>
<keyword evidence="5" id="KW-1185">Reference proteome</keyword>
<dbReference type="Gene3D" id="1.10.150.650">
    <property type="match status" value="1"/>
</dbReference>